<protein>
    <submittedName>
        <fullName evidence="2">Uncharacterized protein</fullName>
    </submittedName>
</protein>
<keyword evidence="1" id="KW-0472">Membrane</keyword>
<accession>A0AAW8NB78</accession>
<comment type="caution">
    <text evidence="2">The sequence shown here is derived from an EMBL/GenBank/DDBJ whole genome shotgun (WGS) entry which is preliminary data.</text>
</comment>
<evidence type="ECO:0000313" key="3">
    <source>
        <dbReference type="Proteomes" id="UP001262032"/>
    </source>
</evidence>
<dbReference type="RefSeq" id="WP_310114055.1">
    <property type="nucleotide sequence ID" value="NZ_JAVDTN010000017.1"/>
</dbReference>
<evidence type="ECO:0000256" key="1">
    <source>
        <dbReference type="SAM" id="Phobius"/>
    </source>
</evidence>
<dbReference type="Proteomes" id="UP001262032">
    <property type="component" value="Unassembled WGS sequence"/>
</dbReference>
<sequence>MTSNIFTTNASPLEVILVRPKASETGPTSAAFLFIGFPLFALLLWAAFLGVGNDLFNVELSYWQCLLLMLGWKALNITNALNLWTRKNPADKK</sequence>
<feature type="transmembrane region" description="Helical" evidence="1">
    <location>
        <begin position="29"/>
        <end position="48"/>
    </location>
</feature>
<evidence type="ECO:0000313" key="2">
    <source>
        <dbReference type="EMBL" id="MDR7164872.1"/>
    </source>
</evidence>
<keyword evidence="1" id="KW-1133">Transmembrane helix</keyword>
<dbReference type="EMBL" id="JAVDWN010000010">
    <property type="protein sequence ID" value="MDR7164872.1"/>
    <property type="molecule type" value="Genomic_DNA"/>
</dbReference>
<dbReference type="AlphaFoldDB" id="A0AAW8NB78"/>
<keyword evidence="1" id="KW-0812">Transmembrane</keyword>
<organism evidence="2 3">
    <name type="scientific">Pseudarthrobacter oxydans</name>
    <name type="common">Arthrobacter oxydans</name>
    <dbReference type="NCBI Taxonomy" id="1671"/>
    <lineage>
        <taxon>Bacteria</taxon>
        <taxon>Bacillati</taxon>
        <taxon>Actinomycetota</taxon>
        <taxon>Actinomycetes</taxon>
        <taxon>Micrococcales</taxon>
        <taxon>Micrococcaceae</taxon>
        <taxon>Pseudarthrobacter</taxon>
    </lineage>
</organism>
<reference evidence="2" key="1">
    <citation type="submission" date="2023-07" db="EMBL/GenBank/DDBJ databases">
        <title>Sorghum-associated microbial communities from plants grown in Nebraska, USA.</title>
        <authorList>
            <person name="Schachtman D."/>
        </authorList>
    </citation>
    <scope>NUCLEOTIDE SEQUENCE</scope>
    <source>
        <strain evidence="2">BE261</strain>
    </source>
</reference>
<name>A0AAW8NB78_PSEOX</name>
<dbReference type="GeneID" id="97424177"/>
<feature type="transmembrane region" description="Helical" evidence="1">
    <location>
        <begin position="60"/>
        <end position="84"/>
    </location>
</feature>
<gene>
    <name evidence="2" type="ORF">J2X12_002910</name>
</gene>
<proteinExistence type="predicted"/>